<reference evidence="1" key="1">
    <citation type="journal article" date="2020" name="mSystems">
        <title>Genome- and Community-Level Interaction Insights into Carbon Utilization and Element Cycling Functions of Hydrothermarchaeota in Hydrothermal Sediment.</title>
        <authorList>
            <person name="Zhou Z."/>
            <person name="Liu Y."/>
            <person name="Xu W."/>
            <person name="Pan J."/>
            <person name="Luo Z.H."/>
            <person name="Li M."/>
        </authorList>
    </citation>
    <scope>NUCLEOTIDE SEQUENCE [LARGE SCALE GENOMIC DNA]</scope>
    <source>
        <strain evidence="1">SpSt-258</strain>
    </source>
</reference>
<dbReference type="SUPFAM" id="SSF69304">
    <property type="entry name" value="Tricorn protease N-terminal domain"/>
    <property type="match status" value="1"/>
</dbReference>
<dbReference type="Gene3D" id="2.120.10.30">
    <property type="entry name" value="TolB, C-terminal domain"/>
    <property type="match status" value="1"/>
</dbReference>
<protein>
    <submittedName>
        <fullName evidence="1">Uncharacterized protein</fullName>
    </submittedName>
</protein>
<name>A0A7V0Z4Y2_UNCW3</name>
<organism evidence="1">
    <name type="scientific">candidate division WOR-3 bacterium</name>
    <dbReference type="NCBI Taxonomy" id="2052148"/>
    <lineage>
        <taxon>Bacteria</taxon>
        <taxon>Bacteria division WOR-3</taxon>
    </lineage>
</organism>
<dbReference type="InterPro" id="IPR011042">
    <property type="entry name" value="6-blade_b-propeller_TolB-like"/>
</dbReference>
<sequence length="198" mass="22076">MFRKNLFLIMCVFMFLGISSAEMVKIADSVALPVIPPAWSPGSDEIAFISQGRDLYTVSPEGKNLRRLTQSPVLERNPSYTANGAYITTSYEKEVTEDSSVSVVLYFNTLSGEIDSSQIKEMPIPYVVAINSPNYRGTVAILFGTLFNKGLLVMIQGGPLIFFLNRQAKMVHHHSHVMMNTLHLHPSKTVLNKLQLLI</sequence>
<evidence type="ECO:0000313" key="1">
    <source>
        <dbReference type="EMBL" id="HDY58722.1"/>
    </source>
</evidence>
<comment type="caution">
    <text evidence="1">The sequence shown here is derived from an EMBL/GenBank/DDBJ whole genome shotgun (WGS) entry which is preliminary data.</text>
</comment>
<accession>A0A7V0Z4Y2</accession>
<dbReference type="AlphaFoldDB" id="A0A7V0Z4Y2"/>
<dbReference type="EMBL" id="DSKY01000012">
    <property type="protein sequence ID" value="HDY58722.1"/>
    <property type="molecule type" value="Genomic_DNA"/>
</dbReference>
<gene>
    <name evidence="1" type="ORF">ENP86_04125</name>
</gene>
<proteinExistence type="predicted"/>